<proteinExistence type="predicted"/>
<evidence type="ECO:0000313" key="2">
    <source>
        <dbReference type="Proteomes" id="UP000019753"/>
    </source>
</evidence>
<organism evidence="1 2">
    <name type="scientific">Actinotalea ferrariae CF5-4</name>
    <dbReference type="NCBI Taxonomy" id="948458"/>
    <lineage>
        <taxon>Bacteria</taxon>
        <taxon>Bacillati</taxon>
        <taxon>Actinomycetota</taxon>
        <taxon>Actinomycetes</taxon>
        <taxon>Micrococcales</taxon>
        <taxon>Cellulomonadaceae</taxon>
        <taxon>Actinotalea</taxon>
    </lineage>
</organism>
<dbReference type="Proteomes" id="UP000019753">
    <property type="component" value="Unassembled WGS sequence"/>
</dbReference>
<keyword evidence="2" id="KW-1185">Reference proteome</keyword>
<sequence>MRQPCPFAQVTSTLRTMTETTSPAGADVAPDLAAQRAALDTLEAAPGGTRALEVIQRVAHLSAGERIALTSSWFMGAGGPRTRDFREAAREVEGHLDGEVRDALRTLVAACRNSTQQQAKEDARHPWDLAYWAAAAAVTDGQADPGAVQQLHGMLTEPLGPFPDRMASSTERTCLWLAEHVSDINKGDYDGDEDALPPLTDAQLARVAAWLTAQADAHGVLWPGAGRTWQQYPGEMPPVRLEQRGADDWVLTVAGVGGRKDATRDGVLDAAADMLRDFEERHPDGEVDMRLRHLATWVRACPGPALRTWLEDVTAR</sequence>
<gene>
    <name evidence="1" type="ORF">N866_03165</name>
</gene>
<reference evidence="1 2" key="1">
    <citation type="submission" date="2014-01" db="EMBL/GenBank/DDBJ databases">
        <title>Actinotalea ferrariae CF5-4.</title>
        <authorList>
            <person name="Chen F."/>
            <person name="Li Y."/>
            <person name="Wang G."/>
        </authorList>
    </citation>
    <scope>NUCLEOTIDE SEQUENCE [LARGE SCALE GENOMIC DNA]</scope>
    <source>
        <strain evidence="1 2">CF5-4</strain>
    </source>
</reference>
<evidence type="ECO:0000313" key="1">
    <source>
        <dbReference type="EMBL" id="EYR64862.1"/>
    </source>
</evidence>
<dbReference type="EMBL" id="AXCW01000014">
    <property type="protein sequence ID" value="EYR64862.1"/>
    <property type="molecule type" value="Genomic_DNA"/>
</dbReference>
<name>A0A021W0N3_9CELL</name>
<comment type="caution">
    <text evidence="1">The sequence shown here is derived from an EMBL/GenBank/DDBJ whole genome shotgun (WGS) entry which is preliminary data.</text>
</comment>
<protein>
    <submittedName>
        <fullName evidence="1">Uncharacterized protein</fullName>
    </submittedName>
</protein>
<dbReference type="AlphaFoldDB" id="A0A021W0N3"/>
<accession>A0A021W0N3</accession>